<comment type="caution">
    <text evidence="2">The sequence shown here is derived from an EMBL/GenBank/DDBJ whole genome shotgun (WGS) entry which is preliminary data.</text>
</comment>
<organism evidence="2 3">
    <name type="scientific">Stylophora pistillata</name>
    <name type="common">Smooth cauliflower coral</name>
    <dbReference type="NCBI Taxonomy" id="50429"/>
    <lineage>
        <taxon>Eukaryota</taxon>
        <taxon>Metazoa</taxon>
        <taxon>Cnidaria</taxon>
        <taxon>Anthozoa</taxon>
        <taxon>Hexacorallia</taxon>
        <taxon>Scleractinia</taxon>
        <taxon>Astrocoeniina</taxon>
        <taxon>Pocilloporidae</taxon>
        <taxon>Stylophora</taxon>
    </lineage>
</organism>
<dbReference type="Proteomes" id="UP000225706">
    <property type="component" value="Unassembled WGS sequence"/>
</dbReference>
<dbReference type="STRING" id="50429.A0A2B4S6Z0"/>
<accession>A0A2B4S6Z0</accession>
<dbReference type="GO" id="GO:0005737">
    <property type="term" value="C:cytoplasm"/>
    <property type="evidence" value="ECO:0007669"/>
    <property type="project" value="TreeGrafter"/>
</dbReference>
<evidence type="ECO:0000256" key="1">
    <source>
        <dbReference type="SAM" id="MobiDB-lite"/>
    </source>
</evidence>
<feature type="region of interest" description="Disordered" evidence="1">
    <location>
        <begin position="298"/>
        <end position="416"/>
    </location>
</feature>
<dbReference type="GO" id="GO:0007144">
    <property type="term" value="P:female meiosis I"/>
    <property type="evidence" value="ECO:0007669"/>
    <property type="project" value="TreeGrafter"/>
</dbReference>
<dbReference type="PANTHER" id="PTHR33861">
    <property type="entry name" value="PROTEIN CBG18333"/>
    <property type="match status" value="1"/>
</dbReference>
<dbReference type="OrthoDB" id="5978002at2759"/>
<evidence type="ECO:0000313" key="2">
    <source>
        <dbReference type="EMBL" id="PFX24849.1"/>
    </source>
</evidence>
<protein>
    <submittedName>
        <fullName evidence="2">Uncharacterized protein C17orf104-like</fullName>
    </submittedName>
</protein>
<dbReference type="Pfam" id="PF15189">
    <property type="entry name" value="MEIOC"/>
    <property type="match status" value="1"/>
</dbReference>
<dbReference type="EMBL" id="LSMT01000165">
    <property type="protein sequence ID" value="PFX24849.1"/>
    <property type="molecule type" value="Genomic_DNA"/>
</dbReference>
<evidence type="ECO:0000313" key="3">
    <source>
        <dbReference type="Proteomes" id="UP000225706"/>
    </source>
</evidence>
<sequence>MAFSAQTDHGQNERKDAVLCEIGKETSKDKGKFVPNPAAKPFVPSNLNSTLGHSNRTWTTIEGQQSRVFNLGGNITNLKAARHNVIVTQPYMKGPHGTDYASSSGIPKEEPRTPTTPQSNNHIAFHLVSKVLEDESIFNFTSIEEPNPGVEPFSPLSLIHPDSFDVTSHSWPLSVAPNGPIPVPAPTPNHSNVAARNFGSFPGQTIWSSEVIAHSTPPLSPVDLSPPSSLTNSSLGTTPPFPSTPIIPASSLTNSSGSTSPIVNGYNDELSPFPSPTGQQFCSQDTLPTVFMPIKDVSTGGKGWNSSESGYYSSNGSSRRSQPSPGSAPGLAQFISSPKPRPQSLNLTNGHHYCSSPSMSPSSPPGPVHSHSAPKHFSSSYDMNGGSWLKQTSGREHIPPSSLSRDANGHSGGHVILHRTKSPLTSELHYRLEECYEQLRCLEKERKKTEAEISHLWSGRRLSSGNATNLRLPPNPSRVDKLIMEHLREHAKIEALVGRIERIRHSPLHVSISEGVDLWQSGIRELQNRRREELNSSNCSRSRLNGSVRNQDSTELLALISAVKTLAQNTRATRTIIWCANQLVIGNTAVNDNILNDADNTVAISEEVTVDVS</sequence>
<feature type="compositionally biased region" description="Low complexity" evidence="1">
    <location>
        <begin position="218"/>
        <end position="238"/>
    </location>
</feature>
<dbReference type="GO" id="GO:0048255">
    <property type="term" value="P:mRNA stabilization"/>
    <property type="evidence" value="ECO:0007669"/>
    <property type="project" value="TreeGrafter"/>
</dbReference>
<feature type="compositionally biased region" description="Low complexity" evidence="1">
    <location>
        <begin position="246"/>
        <end position="260"/>
    </location>
</feature>
<dbReference type="PANTHER" id="PTHR33861:SF5">
    <property type="entry name" value="GAMMA-TUBULIN COMPLEX COMPONENT"/>
    <property type="match status" value="1"/>
</dbReference>
<dbReference type="GO" id="GO:0007141">
    <property type="term" value="P:male meiosis I"/>
    <property type="evidence" value="ECO:0007669"/>
    <property type="project" value="TreeGrafter"/>
</dbReference>
<keyword evidence="3" id="KW-1185">Reference proteome</keyword>
<proteinExistence type="predicted"/>
<name>A0A2B4S6Z0_STYPI</name>
<reference evidence="3" key="1">
    <citation type="journal article" date="2017" name="bioRxiv">
        <title>Comparative analysis of the genomes of Stylophora pistillata and Acropora digitifera provides evidence for extensive differences between species of corals.</title>
        <authorList>
            <person name="Voolstra C.R."/>
            <person name="Li Y."/>
            <person name="Liew Y.J."/>
            <person name="Baumgarten S."/>
            <person name="Zoccola D."/>
            <person name="Flot J.-F."/>
            <person name="Tambutte S."/>
            <person name="Allemand D."/>
            <person name="Aranda M."/>
        </authorList>
    </citation>
    <scope>NUCLEOTIDE SEQUENCE [LARGE SCALE GENOMIC DNA]</scope>
</reference>
<feature type="region of interest" description="Disordered" evidence="1">
    <location>
        <begin position="218"/>
        <end position="282"/>
    </location>
</feature>
<dbReference type="InterPro" id="IPR027963">
    <property type="entry name" value="MEIOC"/>
</dbReference>
<gene>
    <name evidence="2" type="ORF">AWC38_SpisGene10535</name>
</gene>
<dbReference type="AlphaFoldDB" id="A0A2B4S6Z0"/>
<dbReference type="GO" id="GO:0005634">
    <property type="term" value="C:nucleus"/>
    <property type="evidence" value="ECO:0007669"/>
    <property type="project" value="TreeGrafter"/>
</dbReference>
<feature type="compositionally biased region" description="Low complexity" evidence="1">
    <location>
        <begin position="305"/>
        <end position="327"/>
    </location>
</feature>
<feature type="compositionally biased region" description="Low complexity" evidence="1">
    <location>
        <begin position="351"/>
        <end position="361"/>
    </location>
</feature>
<feature type="region of interest" description="Disordered" evidence="1">
    <location>
        <begin position="90"/>
        <end position="120"/>
    </location>
</feature>